<keyword evidence="1" id="KW-0732">Signal</keyword>
<evidence type="ECO:0008006" key="4">
    <source>
        <dbReference type="Google" id="ProtNLM"/>
    </source>
</evidence>
<feature type="chain" id="PRO_5022017797" description="Bacterial surface antigen (D15) domain-containing protein" evidence="1">
    <location>
        <begin position="19"/>
        <end position="464"/>
    </location>
</feature>
<gene>
    <name evidence="2" type="ORF">E6K73_01370</name>
</gene>
<dbReference type="AlphaFoldDB" id="A0A538SPT8"/>
<organism evidence="2 3">
    <name type="scientific">Eiseniibacteriota bacterium</name>
    <dbReference type="NCBI Taxonomy" id="2212470"/>
    <lineage>
        <taxon>Bacteria</taxon>
        <taxon>Candidatus Eiseniibacteriota</taxon>
    </lineage>
</organism>
<evidence type="ECO:0000313" key="3">
    <source>
        <dbReference type="Proteomes" id="UP000320184"/>
    </source>
</evidence>
<name>A0A538SPT8_UNCEI</name>
<reference evidence="2 3" key="1">
    <citation type="journal article" date="2019" name="Nat. Microbiol.">
        <title>Mediterranean grassland soil C-N compound turnover is dependent on rainfall and depth, and is mediated by genomically divergent microorganisms.</title>
        <authorList>
            <person name="Diamond S."/>
            <person name="Andeer P.F."/>
            <person name="Li Z."/>
            <person name="Crits-Christoph A."/>
            <person name="Burstein D."/>
            <person name="Anantharaman K."/>
            <person name="Lane K.R."/>
            <person name="Thomas B.C."/>
            <person name="Pan C."/>
            <person name="Northen T.R."/>
            <person name="Banfield J.F."/>
        </authorList>
    </citation>
    <scope>NUCLEOTIDE SEQUENCE [LARGE SCALE GENOMIC DNA]</scope>
    <source>
        <strain evidence="2">WS_3</strain>
    </source>
</reference>
<protein>
    <recommendedName>
        <fullName evidence="4">Bacterial surface antigen (D15) domain-containing protein</fullName>
    </recommendedName>
</protein>
<sequence length="464" mass="50204">MRPPARAVVLVLAGLAWAARDPAGAGERRAPLAAPVFPSAGPLIAGESAPDTGLSRFLGGLSDSTDRIFGIAAAAPDTTGQDSALAFGLAHPRRFDRRRALRIGRRPDFAFNRADGPVWGGEMWIGEPRLWGRLGGEVGYAAGPNRWLGKGYYRYAMRRHDVWWSLSLEGGRASAAMNRDHPDVRLATLRALYNGNDRKQYFRRDGARARLIREAVTWRAVLGYRDMLESPLVTTTTWNLRGHVPAVTVNLPAALGRVRELELDAAWRTPRVPLTGEVEHQTSGSGIGSELEYRRYRLALSGDFGLGRMASFVPQLTYGRLTGRATPQESFYLGGSSTLRSLPGDSRGGSGIALARLDVIGTADLLRLAHVPHPDAFPLQAGLFAGIGAVWGVDPYGGPPRAGGDWPNGGDWASEAGASLLYQPGIPDPTGFIRLNFAFPLGPDRENSRFTLSYSRALDLVKAF</sequence>
<dbReference type="EMBL" id="VBOT01000018">
    <property type="protein sequence ID" value="TMQ53386.1"/>
    <property type="molecule type" value="Genomic_DNA"/>
</dbReference>
<proteinExistence type="predicted"/>
<dbReference type="Proteomes" id="UP000320184">
    <property type="component" value="Unassembled WGS sequence"/>
</dbReference>
<comment type="caution">
    <text evidence="2">The sequence shown here is derived from an EMBL/GenBank/DDBJ whole genome shotgun (WGS) entry which is preliminary data.</text>
</comment>
<evidence type="ECO:0000256" key="1">
    <source>
        <dbReference type="SAM" id="SignalP"/>
    </source>
</evidence>
<evidence type="ECO:0000313" key="2">
    <source>
        <dbReference type="EMBL" id="TMQ53386.1"/>
    </source>
</evidence>
<dbReference type="Gene3D" id="2.40.160.50">
    <property type="entry name" value="membrane protein fhac: a member of the omp85/tpsb transporter family"/>
    <property type="match status" value="1"/>
</dbReference>
<feature type="signal peptide" evidence="1">
    <location>
        <begin position="1"/>
        <end position="18"/>
    </location>
</feature>
<accession>A0A538SPT8</accession>